<dbReference type="Gene3D" id="1.20.1720.10">
    <property type="entry name" value="Multidrug resistance protein D"/>
    <property type="match status" value="1"/>
</dbReference>
<dbReference type="InterPro" id="IPR005829">
    <property type="entry name" value="Sugar_transporter_CS"/>
</dbReference>
<feature type="transmembrane region" description="Helical" evidence="8">
    <location>
        <begin position="396"/>
        <end position="417"/>
    </location>
</feature>
<accession>A0A6L9S6X0</accession>
<comment type="subcellular location">
    <subcellularLocation>
        <location evidence="1">Cell membrane</location>
        <topology evidence="1">Multi-pass membrane protein</topology>
    </subcellularLocation>
</comment>
<dbReference type="Pfam" id="PF07690">
    <property type="entry name" value="MFS_1"/>
    <property type="match status" value="1"/>
</dbReference>
<feature type="domain" description="Major facilitator superfamily (MFS) profile" evidence="9">
    <location>
        <begin position="17"/>
        <end position="450"/>
    </location>
</feature>
<feature type="transmembrane region" description="Helical" evidence="8">
    <location>
        <begin position="357"/>
        <end position="375"/>
    </location>
</feature>
<gene>
    <name evidence="10" type="ORF">G1H10_12080</name>
</gene>
<feature type="transmembrane region" description="Helical" evidence="8">
    <location>
        <begin position="145"/>
        <end position="167"/>
    </location>
</feature>
<evidence type="ECO:0000256" key="6">
    <source>
        <dbReference type="ARBA" id="ARBA00023136"/>
    </source>
</evidence>
<dbReference type="Proteomes" id="UP000475214">
    <property type="component" value="Unassembled WGS sequence"/>
</dbReference>
<reference evidence="10 11" key="1">
    <citation type="submission" date="2020-02" db="EMBL/GenBank/DDBJ databases">
        <authorList>
            <person name="Li X.-J."/>
            <person name="Han X.-M."/>
        </authorList>
    </citation>
    <scope>NUCLEOTIDE SEQUENCE [LARGE SCALE GENOMIC DNA]</scope>
    <source>
        <strain evidence="10 11">CCTCC AB 2017055</strain>
    </source>
</reference>
<dbReference type="RefSeq" id="WP_163737511.1">
    <property type="nucleotide sequence ID" value="NZ_JAAGOA010000007.1"/>
</dbReference>
<dbReference type="PANTHER" id="PTHR42718:SF46">
    <property type="entry name" value="BLR6921 PROTEIN"/>
    <property type="match status" value="1"/>
</dbReference>
<evidence type="ECO:0000259" key="9">
    <source>
        <dbReference type="PROSITE" id="PS50850"/>
    </source>
</evidence>
<feature type="transmembrane region" description="Helical" evidence="8">
    <location>
        <begin position="269"/>
        <end position="288"/>
    </location>
</feature>
<dbReference type="GO" id="GO:0022857">
    <property type="term" value="F:transmembrane transporter activity"/>
    <property type="evidence" value="ECO:0007669"/>
    <property type="project" value="InterPro"/>
</dbReference>
<keyword evidence="2" id="KW-0813">Transport</keyword>
<feature type="transmembrane region" description="Helical" evidence="8">
    <location>
        <begin position="112"/>
        <end position="133"/>
    </location>
</feature>
<sequence>MNDDDDGGATPRNRWWLVIAAGLAVFMAQVDVTVVHVALPTIGQEFGISAALTQWVVLGYVLPMVALSLPAGRWLDRMGRREAFVGALAGFAIASVAAGMAPNIWWLITARLIQGAFGAALFALLPVLATTAVRPQARGRAMSIVMTLGPLGAVSGPALGGVVIDAIGWPWIFYLNVPVSLLVIGIAVAQLPAGAAPRLPGREWVTEAAVLTGAAVAVLLALSLTADVGPSWLFLALAAVPFLLVWLRLPSSTQVRQLVRAPGMLTPHLALLAEMTAVMAVQFLAPFYLHQVGDLSPTTIGLTVLAFPAGVMLFGLIGGALADRWSPAPVAVAGTLGVTAGIVLLIPLGAGWEPVELAWRLAIAGAGAGLFAGQNQNMAMSRAPRHLLATTGATTSLVRQLGIALGPALTTVMWSIAGDGIDGMRLALVLAAVLAAVSVLVLVRRHADDEPGTEPRDSAQPAGAVGPRR</sequence>
<evidence type="ECO:0000256" key="3">
    <source>
        <dbReference type="ARBA" id="ARBA00022475"/>
    </source>
</evidence>
<dbReference type="PRINTS" id="PR01036">
    <property type="entry name" value="TCRTETB"/>
</dbReference>
<feature type="transmembrane region" description="Helical" evidence="8">
    <location>
        <begin position="300"/>
        <end position="322"/>
    </location>
</feature>
<comment type="caution">
    <text evidence="10">The sequence shown here is derived from an EMBL/GenBank/DDBJ whole genome shotgun (WGS) entry which is preliminary data.</text>
</comment>
<dbReference type="SUPFAM" id="SSF103473">
    <property type="entry name" value="MFS general substrate transporter"/>
    <property type="match status" value="2"/>
</dbReference>
<dbReference type="Gene3D" id="1.20.1250.20">
    <property type="entry name" value="MFS general substrate transporter like domains"/>
    <property type="match status" value="1"/>
</dbReference>
<dbReference type="InterPro" id="IPR036259">
    <property type="entry name" value="MFS_trans_sf"/>
</dbReference>
<dbReference type="PANTHER" id="PTHR42718">
    <property type="entry name" value="MAJOR FACILITATOR SUPERFAMILY MULTIDRUG TRANSPORTER MFSC"/>
    <property type="match status" value="1"/>
</dbReference>
<dbReference type="CDD" id="cd17321">
    <property type="entry name" value="MFS_MMR_MDR_like"/>
    <property type="match status" value="1"/>
</dbReference>
<keyword evidence="6 8" id="KW-0472">Membrane</keyword>
<evidence type="ECO:0000313" key="10">
    <source>
        <dbReference type="EMBL" id="NEE00906.1"/>
    </source>
</evidence>
<feature type="transmembrane region" description="Helical" evidence="8">
    <location>
        <begin position="15"/>
        <end position="39"/>
    </location>
</feature>
<proteinExistence type="predicted"/>
<feature type="transmembrane region" description="Helical" evidence="8">
    <location>
        <begin position="423"/>
        <end position="443"/>
    </location>
</feature>
<feature type="compositionally biased region" description="Basic and acidic residues" evidence="7">
    <location>
        <begin position="448"/>
        <end position="457"/>
    </location>
</feature>
<feature type="transmembrane region" description="Helical" evidence="8">
    <location>
        <begin position="329"/>
        <end position="351"/>
    </location>
</feature>
<feature type="transmembrane region" description="Helical" evidence="8">
    <location>
        <begin position="51"/>
        <end position="71"/>
    </location>
</feature>
<dbReference type="GO" id="GO:0005886">
    <property type="term" value="C:plasma membrane"/>
    <property type="evidence" value="ECO:0007669"/>
    <property type="project" value="UniProtKB-SubCell"/>
</dbReference>
<evidence type="ECO:0000256" key="7">
    <source>
        <dbReference type="SAM" id="MobiDB-lite"/>
    </source>
</evidence>
<dbReference type="InterPro" id="IPR020846">
    <property type="entry name" value="MFS_dom"/>
</dbReference>
<keyword evidence="5 8" id="KW-1133">Transmembrane helix</keyword>
<protein>
    <submittedName>
        <fullName evidence="10">MFS transporter</fullName>
    </submittedName>
</protein>
<evidence type="ECO:0000256" key="4">
    <source>
        <dbReference type="ARBA" id="ARBA00022692"/>
    </source>
</evidence>
<feature type="transmembrane region" description="Helical" evidence="8">
    <location>
        <begin position="232"/>
        <end position="249"/>
    </location>
</feature>
<keyword evidence="11" id="KW-1185">Reference proteome</keyword>
<dbReference type="InterPro" id="IPR011701">
    <property type="entry name" value="MFS"/>
</dbReference>
<keyword evidence="3" id="KW-1003">Cell membrane</keyword>
<evidence type="ECO:0000256" key="2">
    <source>
        <dbReference type="ARBA" id="ARBA00022448"/>
    </source>
</evidence>
<feature type="region of interest" description="Disordered" evidence="7">
    <location>
        <begin position="448"/>
        <end position="469"/>
    </location>
</feature>
<name>A0A6L9S6X0_9ACTN</name>
<dbReference type="PROSITE" id="PS50850">
    <property type="entry name" value="MFS"/>
    <property type="match status" value="1"/>
</dbReference>
<dbReference type="AlphaFoldDB" id="A0A6L9S6X0"/>
<dbReference type="EMBL" id="JAAGOA010000007">
    <property type="protein sequence ID" value="NEE00906.1"/>
    <property type="molecule type" value="Genomic_DNA"/>
</dbReference>
<evidence type="ECO:0000313" key="11">
    <source>
        <dbReference type="Proteomes" id="UP000475214"/>
    </source>
</evidence>
<organism evidence="10 11">
    <name type="scientific">Phytoactinopolyspora halotolerans</name>
    <dbReference type="NCBI Taxonomy" id="1981512"/>
    <lineage>
        <taxon>Bacteria</taxon>
        <taxon>Bacillati</taxon>
        <taxon>Actinomycetota</taxon>
        <taxon>Actinomycetes</taxon>
        <taxon>Jiangellales</taxon>
        <taxon>Jiangellaceae</taxon>
        <taxon>Phytoactinopolyspora</taxon>
    </lineage>
</organism>
<evidence type="ECO:0000256" key="8">
    <source>
        <dbReference type="SAM" id="Phobius"/>
    </source>
</evidence>
<feature type="transmembrane region" description="Helical" evidence="8">
    <location>
        <begin position="204"/>
        <end position="226"/>
    </location>
</feature>
<feature type="transmembrane region" description="Helical" evidence="8">
    <location>
        <begin position="83"/>
        <end position="106"/>
    </location>
</feature>
<keyword evidence="4 8" id="KW-0812">Transmembrane</keyword>
<feature type="transmembrane region" description="Helical" evidence="8">
    <location>
        <begin position="173"/>
        <end position="192"/>
    </location>
</feature>
<evidence type="ECO:0000256" key="5">
    <source>
        <dbReference type="ARBA" id="ARBA00022989"/>
    </source>
</evidence>
<evidence type="ECO:0000256" key="1">
    <source>
        <dbReference type="ARBA" id="ARBA00004651"/>
    </source>
</evidence>
<dbReference type="PROSITE" id="PS00216">
    <property type="entry name" value="SUGAR_TRANSPORT_1"/>
    <property type="match status" value="1"/>
</dbReference>